<gene>
    <name evidence="3" type="ORF">EGW08_009518</name>
</gene>
<comment type="caution">
    <text evidence="3">The sequence shown here is derived from an EMBL/GenBank/DDBJ whole genome shotgun (WGS) entry which is preliminary data.</text>
</comment>
<dbReference type="InterPro" id="IPR053164">
    <property type="entry name" value="IS1016-like_transposase"/>
</dbReference>
<proteinExistence type="predicted"/>
<feature type="domain" description="ISXO2-like transposase" evidence="2">
    <location>
        <begin position="66"/>
        <end position="208"/>
    </location>
</feature>
<name>A0A3S0ZPJ1_ELYCH</name>
<evidence type="ECO:0000256" key="1">
    <source>
        <dbReference type="SAM" id="MobiDB-lite"/>
    </source>
</evidence>
<evidence type="ECO:0000313" key="3">
    <source>
        <dbReference type="EMBL" id="RUS82738.1"/>
    </source>
</evidence>
<dbReference type="EMBL" id="RQTK01000274">
    <property type="protein sequence ID" value="RUS82738.1"/>
    <property type="molecule type" value="Genomic_DNA"/>
</dbReference>
<dbReference type="PANTHER" id="PTHR47163:SF2">
    <property type="entry name" value="SI:DKEY-17M8.2"/>
    <property type="match status" value="1"/>
</dbReference>
<dbReference type="Proteomes" id="UP000271974">
    <property type="component" value="Unassembled WGS sequence"/>
</dbReference>
<protein>
    <recommendedName>
        <fullName evidence="2">ISXO2-like transposase domain-containing protein</fullName>
    </recommendedName>
</protein>
<dbReference type="AlphaFoldDB" id="A0A3S0ZPJ1"/>
<dbReference type="InterPro" id="IPR024445">
    <property type="entry name" value="Tnp_ISXO2-like"/>
</dbReference>
<dbReference type="OrthoDB" id="10062329at2759"/>
<dbReference type="PANTHER" id="PTHR47163">
    <property type="entry name" value="DDE_TNP_IS1595 DOMAIN-CONTAINING PROTEIN"/>
    <property type="match status" value="1"/>
</dbReference>
<dbReference type="SMART" id="SM01126">
    <property type="entry name" value="DDE_Tnp_IS1595"/>
    <property type="match status" value="1"/>
</dbReference>
<organism evidence="3 4">
    <name type="scientific">Elysia chlorotica</name>
    <name type="common">Eastern emerald elysia</name>
    <name type="synonym">Sea slug</name>
    <dbReference type="NCBI Taxonomy" id="188477"/>
    <lineage>
        <taxon>Eukaryota</taxon>
        <taxon>Metazoa</taxon>
        <taxon>Spiralia</taxon>
        <taxon>Lophotrochozoa</taxon>
        <taxon>Mollusca</taxon>
        <taxon>Gastropoda</taxon>
        <taxon>Heterobranchia</taxon>
        <taxon>Euthyneura</taxon>
        <taxon>Panpulmonata</taxon>
        <taxon>Sacoglossa</taxon>
        <taxon>Placobranchoidea</taxon>
        <taxon>Plakobranchidae</taxon>
        <taxon>Elysia</taxon>
    </lineage>
</organism>
<sequence>MSSRSNTRRSNESNTEGEQKQEDAQEKHASIKNLAREYPMATEAIVNWRNYIRDVFAEYFIANPLAIGGPGHVVEIDESAFVKRKCNVGRAVRTQWVFGCIDVESKHGFLVAVPQRDAATLLPILQQYVLPGTTVVSDLWGAYNTINNLGYHHLTVNHSLHFVDPATHATTNHVESMWSRAKLRNRRECGTHRQLLDSYLIEFMWRLQFNGDPFENLLTHIRNLYPL</sequence>
<dbReference type="Pfam" id="PF12762">
    <property type="entry name" value="DDE_Tnp_IS1595"/>
    <property type="match status" value="1"/>
</dbReference>
<dbReference type="NCBIfam" id="NF033547">
    <property type="entry name" value="transpos_IS1595"/>
    <property type="match status" value="1"/>
</dbReference>
<evidence type="ECO:0000259" key="2">
    <source>
        <dbReference type="SMART" id="SM01126"/>
    </source>
</evidence>
<feature type="compositionally biased region" description="Basic and acidic residues" evidence="1">
    <location>
        <begin position="17"/>
        <end position="29"/>
    </location>
</feature>
<keyword evidence="4" id="KW-1185">Reference proteome</keyword>
<evidence type="ECO:0000313" key="4">
    <source>
        <dbReference type="Proteomes" id="UP000271974"/>
    </source>
</evidence>
<feature type="region of interest" description="Disordered" evidence="1">
    <location>
        <begin position="1"/>
        <end position="29"/>
    </location>
</feature>
<reference evidence="3 4" key="1">
    <citation type="submission" date="2019-01" db="EMBL/GenBank/DDBJ databases">
        <title>A draft genome assembly of the solar-powered sea slug Elysia chlorotica.</title>
        <authorList>
            <person name="Cai H."/>
            <person name="Li Q."/>
            <person name="Fang X."/>
            <person name="Li J."/>
            <person name="Curtis N.E."/>
            <person name="Altenburger A."/>
            <person name="Shibata T."/>
            <person name="Feng M."/>
            <person name="Maeda T."/>
            <person name="Schwartz J.A."/>
            <person name="Shigenobu S."/>
            <person name="Lundholm N."/>
            <person name="Nishiyama T."/>
            <person name="Yang H."/>
            <person name="Hasebe M."/>
            <person name="Li S."/>
            <person name="Pierce S.K."/>
            <person name="Wang J."/>
        </authorList>
    </citation>
    <scope>NUCLEOTIDE SEQUENCE [LARGE SCALE GENOMIC DNA]</scope>
    <source>
        <strain evidence="3">EC2010</strain>
        <tissue evidence="3">Whole organism of an adult</tissue>
    </source>
</reference>
<accession>A0A3S0ZPJ1</accession>